<dbReference type="EMBL" id="FAOZ01000002">
    <property type="protein sequence ID" value="CUU54405.1"/>
    <property type="molecule type" value="Genomic_DNA"/>
</dbReference>
<evidence type="ECO:0000313" key="2">
    <source>
        <dbReference type="Proteomes" id="UP000198802"/>
    </source>
</evidence>
<keyword evidence="2" id="KW-1185">Reference proteome</keyword>
<dbReference type="Proteomes" id="UP000198802">
    <property type="component" value="Unassembled WGS sequence"/>
</dbReference>
<dbReference type="AlphaFoldDB" id="A0A0S4QFT1"/>
<gene>
    <name evidence="1" type="ORF">Ga0074812_102415</name>
</gene>
<evidence type="ECO:0000313" key="1">
    <source>
        <dbReference type="EMBL" id="CUU54405.1"/>
    </source>
</evidence>
<accession>A0A0S4QFT1</accession>
<name>A0A0S4QFT1_9ACTN</name>
<protein>
    <submittedName>
        <fullName evidence="1">Uncharacterized protein</fullName>
    </submittedName>
</protein>
<reference evidence="2" key="1">
    <citation type="submission" date="2015-11" db="EMBL/GenBank/DDBJ databases">
        <authorList>
            <person name="Varghese N."/>
        </authorList>
    </citation>
    <scope>NUCLEOTIDE SEQUENCE [LARGE SCALE GENOMIC DNA]</scope>
    <source>
        <strain evidence="2">DSM 45899</strain>
    </source>
</reference>
<organism evidence="1 2">
    <name type="scientific">Parafrankia irregularis</name>
    <dbReference type="NCBI Taxonomy" id="795642"/>
    <lineage>
        <taxon>Bacteria</taxon>
        <taxon>Bacillati</taxon>
        <taxon>Actinomycetota</taxon>
        <taxon>Actinomycetes</taxon>
        <taxon>Frankiales</taxon>
        <taxon>Frankiaceae</taxon>
        <taxon>Parafrankia</taxon>
    </lineage>
</organism>
<sequence length="40" mass="4743">MFYKFGQMAHVHTPTAIRNQDARFDRVTRPACTRNHAQLR</sequence>
<proteinExistence type="predicted"/>